<dbReference type="EMBL" id="NSJV01000563">
    <property type="protein sequence ID" value="PAU45392.1"/>
    <property type="molecule type" value="Genomic_DNA"/>
</dbReference>
<evidence type="ECO:0000256" key="2">
    <source>
        <dbReference type="SAM" id="MobiDB-lite"/>
    </source>
</evidence>
<evidence type="ECO:0000256" key="1">
    <source>
        <dbReference type="ARBA" id="ARBA00006479"/>
    </source>
</evidence>
<evidence type="ECO:0000259" key="3">
    <source>
        <dbReference type="Pfam" id="PF12802"/>
    </source>
</evidence>
<dbReference type="PANTHER" id="PTHR18964">
    <property type="entry name" value="ROK (REPRESSOR, ORF, KINASE) FAMILY"/>
    <property type="match status" value="1"/>
</dbReference>
<feature type="non-terminal residue" evidence="4">
    <location>
        <position position="416"/>
    </location>
</feature>
<feature type="compositionally biased region" description="Pro residues" evidence="2">
    <location>
        <begin position="398"/>
        <end position="408"/>
    </location>
</feature>
<accession>A0A2A2D249</accession>
<protein>
    <submittedName>
        <fullName evidence="4">Sugar kinase</fullName>
    </submittedName>
</protein>
<dbReference type="InterPro" id="IPR036388">
    <property type="entry name" value="WH-like_DNA-bd_sf"/>
</dbReference>
<evidence type="ECO:0000313" key="4">
    <source>
        <dbReference type="EMBL" id="PAU45392.1"/>
    </source>
</evidence>
<gene>
    <name evidence="4" type="ORF">CK936_29730</name>
</gene>
<dbReference type="Proteomes" id="UP000218944">
    <property type="component" value="Unassembled WGS sequence"/>
</dbReference>
<sequence length="416" mass="41705">MNDRAALDLLLAHGPLTRTRLGELTGLSKPTASQLLGRLESAGLVRTTGNVTGRPGPSAQLYEVDPGAAHVAALTVDPEGITAAVADITGRVLGEHRVAAVATAEDVRDRTAHLVARAVDGALAAAGLRPGALHRTVIGTPGALDPHTGALRYAPHLPGWHSPALLDELAAALGTPVALENDVNLAALAERHAGTARDTSDFVLLWADEGVGAAVVIGGTLLRGATGGAGEVGYMPLPGAPLTRGGGPRDVGGFQRLVGAPAVIELARAHGLGAATAGDALRLAAATPGAGDAVLAELGRRLALGLAAIVAVVDPELVVLSGDVCQAGGERLRELVEDGLTGLALPRPRLRLSTVEGSPILTGALHTALAAARDTVFDTTAAPALRTGPRSSSAAKEPPCPTRAPDPAPAAARSSP</sequence>
<keyword evidence="4" id="KW-0808">Transferase</keyword>
<dbReference type="InterPro" id="IPR000600">
    <property type="entry name" value="ROK"/>
</dbReference>
<dbReference type="InterPro" id="IPR036390">
    <property type="entry name" value="WH_DNA-bd_sf"/>
</dbReference>
<keyword evidence="5" id="KW-1185">Reference proteome</keyword>
<dbReference type="InterPro" id="IPR011991">
    <property type="entry name" value="ArsR-like_HTH"/>
</dbReference>
<dbReference type="AlphaFoldDB" id="A0A2A2D249"/>
<dbReference type="GO" id="GO:0003700">
    <property type="term" value="F:DNA-binding transcription factor activity"/>
    <property type="evidence" value="ECO:0007669"/>
    <property type="project" value="InterPro"/>
</dbReference>
<evidence type="ECO:0000313" key="5">
    <source>
        <dbReference type="Proteomes" id="UP000218944"/>
    </source>
</evidence>
<dbReference type="InterPro" id="IPR000835">
    <property type="entry name" value="HTH_MarR-typ"/>
</dbReference>
<comment type="similarity">
    <text evidence="1">Belongs to the ROK (NagC/XylR) family.</text>
</comment>
<dbReference type="PANTHER" id="PTHR18964:SF149">
    <property type="entry name" value="BIFUNCTIONAL UDP-N-ACETYLGLUCOSAMINE 2-EPIMERASE_N-ACETYLMANNOSAMINE KINASE"/>
    <property type="match status" value="1"/>
</dbReference>
<comment type="caution">
    <text evidence="4">The sequence shown here is derived from an EMBL/GenBank/DDBJ whole genome shotgun (WGS) entry which is preliminary data.</text>
</comment>
<dbReference type="CDD" id="cd00090">
    <property type="entry name" value="HTH_ARSR"/>
    <property type="match status" value="1"/>
</dbReference>
<feature type="region of interest" description="Disordered" evidence="2">
    <location>
        <begin position="380"/>
        <end position="416"/>
    </location>
</feature>
<dbReference type="SUPFAM" id="SSF46785">
    <property type="entry name" value="Winged helix' DNA-binding domain"/>
    <property type="match status" value="1"/>
</dbReference>
<dbReference type="Pfam" id="PF00480">
    <property type="entry name" value="ROK"/>
    <property type="match status" value="1"/>
</dbReference>
<dbReference type="InterPro" id="IPR043129">
    <property type="entry name" value="ATPase_NBD"/>
</dbReference>
<dbReference type="Gene3D" id="3.30.420.40">
    <property type="match status" value="2"/>
</dbReference>
<keyword evidence="4" id="KW-0418">Kinase</keyword>
<feature type="domain" description="HTH marR-type" evidence="3">
    <location>
        <begin position="6"/>
        <end position="50"/>
    </location>
</feature>
<dbReference type="RefSeq" id="WP_095584047.1">
    <property type="nucleotide sequence ID" value="NZ_NSJV01000563.1"/>
</dbReference>
<name>A0A2A2D249_9ACTN</name>
<proteinExistence type="inferred from homology"/>
<dbReference type="GO" id="GO:0016301">
    <property type="term" value="F:kinase activity"/>
    <property type="evidence" value="ECO:0007669"/>
    <property type="project" value="UniProtKB-KW"/>
</dbReference>
<organism evidence="4 5">
    <name type="scientific">Streptomyces albireticuli</name>
    <dbReference type="NCBI Taxonomy" id="1940"/>
    <lineage>
        <taxon>Bacteria</taxon>
        <taxon>Bacillati</taxon>
        <taxon>Actinomycetota</taxon>
        <taxon>Actinomycetes</taxon>
        <taxon>Kitasatosporales</taxon>
        <taxon>Streptomycetaceae</taxon>
        <taxon>Streptomyces</taxon>
    </lineage>
</organism>
<dbReference type="Gene3D" id="1.10.10.10">
    <property type="entry name" value="Winged helix-like DNA-binding domain superfamily/Winged helix DNA-binding domain"/>
    <property type="match status" value="1"/>
</dbReference>
<dbReference type="Pfam" id="PF12802">
    <property type="entry name" value="MarR_2"/>
    <property type="match status" value="1"/>
</dbReference>
<reference evidence="4 5" key="1">
    <citation type="submission" date="2017-08" db="EMBL/GenBank/DDBJ databases">
        <title>Genome sequence of Streptomyces albireticuli NRRL B-1670.</title>
        <authorList>
            <person name="Graham D.E."/>
            <person name="Mahan K.M."/>
            <person name="Klingeman D.M."/>
            <person name="Hettich R.L."/>
            <person name="Parry R.J."/>
            <person name="Spain J.C."/>
        </authorList>
    </citation>
    <scope>NUCLEOTIDE SEQUENCE [LARGE SCALE GENOMIC DNA]</scope>
    <source>
        <strain evidence="4 5">NRRL B-1670</strain>
    </source>
</reference>
<dbReference type="SUPFAM" id="SSF53067">
    <property type="entry name" value="Actin-like ATPase domain"/>
    <property type="match status" value="1"/>
</dbReference>